<organism evidence="1 2">
    <name type="scientific">Paraglaciecola mesophila</name>
    <dbReference type="NCBI Taxonomy" id="197222"/>
    <lineage>
        <taxon>Bacteria</taxon>
        <taxon>Pseudomonadati</taxon>
        <taxon>Pseudomonadota</taxon>
        <taxon>Gammaproteobacteria</taxon>
        <taxon>Alteromonadales</taxon>
        <taxon>Alteromonadaceae</taxon>
        <taxon>Paraglaciecola</taxon>
    </lineage>
</organism>
<evidence type="ECO:0000313" key="1">
    <source>
        <dbReference type="EMBL" id="QHJ11619.1"/>
    </source>
</evidence>
<gene>
    <name evidence="1" type="ORF">FX988_01854</name>
</gene>
<dbReference type="Gene3D" id="1.25.40.10">
    <property type="entry name" value="Tetratricopeptide repeat domain"/>
    <property type="match status" value="1"/>
</dbReference>
<sequence>MLKFSLLFVLCVAWLFTGRNDTACYLSFLNTQASLNEESSNHLATFHYLYKAYLSGDPTALSRLSQQAIQQHNGYWLHFAKLAGSPRAQRYFSNLQSNTKQSKASIKVLTYAAQQGDIDAQIALYHHFVVKNQRQKAQFWLTKAASRDASSAMYYAKWLSLAGLEQKARTLLHKAEELGSRDAVELLAMRSSASLDGSRSIKRPLGTDNSRSLNSALPLAEPRRCDQTLQLVASTLHSVLQGKELKRRFESDTRLKALPICINQPIWLSSEALSCSENWQGAARLGCDITQISHALREQDFTHIVVLADTGKANVHNGVMFLDSKDDYNVFVHELAHFAGFVDEYPLSSALARSICHSNSAPNLRVSQGQERPLIKEWLTQENNTGVTISPARTCDNHPWQAYKPSSKMTFMEFYDVPYIPPFYLKAWAQRLGQKPLLTPAYINLYQGYEAKGDAEQGEYWRARYQQYLHAD</sequence>
<proteinExistence type="predicted"/>
<dbReference type="EMBL" id="CP047656">
    <property type="protein sequence ID" value="QHJ11619.1"/>
    <property type="molecule type" value="Genomic_DNA"/>
</dbReference>
<dbReference type="RefSeq" id="WP_160179336.1">
    <property type="nucleotide sequence ID" value="NZ_CP047656.1"/>
</dbReference>
<accession>A0A857JHW2</accession>
<dbReference type="Proteomes" id="UP000464524">
    <property type="component" value="Chromosome"/>
</dbReference>
<reference evidence="1 2" key="1">
    <citation type="submission" date="2019-12" db="EMBL/GenBank/DDBJ databases">
        <title>Genome sequencing and assembly of endphytes of Porphyra tenera.</title>
        <authorList>
            <person name="Park J.M."/>
            <person name="Shin R."/>
            <person name="Jo S.H."/>
        </authorList>
    </citation>
    <scope>NUCLEOTIDE SEQUENCE [LARGE SCALE GENOMIC DNA]</scope>
    <source>
        <strain evidence="1 2">GPM4</strain>
    </source>
</reference>
<keyword evidence="2" id="KW-1185">Reference proteome</keyword>
<dbReference type="OrthoDB" id="6313889at2"/>
<dbReference type="KEGG" id="pmes:FX988_01854"/>
<evidence type="ECO:0008006" key="3">
    <source>
        <dbReference type="Google" id="ProtNLM"/>
    </source>
</evidence>
<name>A0A857JHW2_9ALTE</name>
<protein>
    <recommendedName>
        <fullName evidence="3">Sel1 repeat family protein</fullName>
    </recommendedName>
</protein>
<dbReference type="SUPFAM" id="SSF81901">
    <property type="entry name" value="HCP-like"/>
    <property type="match status" value="1"/>
</dbReference>
<dbReference type="AlphaFoldDB" id="A0A857JHW2"/>
<dbReference type="InterPro" id="IPR011990">
    <property type="entry name" value="TPR-like_helical_dom_sf"/>
</dbReference>
<evidence type="ECO:0000313" key="2">
    <source>
        <dbReference type="Proteomes" id="UP000464524"/>
    </source>
</evidence>